<dbReference type="InterPro" id="IPR013785">
    <property type="entry name" value="Aldolase_TIM"/>
</dbReference>
<dbReference type="PANTHER" id="PTHR43681">
    <property type="entry name" value="TRANSMEMBRANE GTPASE FZO"/>
    <property type="match status" value="1"/>
</dbReference>
<dbReference type="OMA" id="HFWEDVQ"/>
<accession>A0A1Y1HSC8</accession>
<organism evidence="5 6">
    <name type="scientific">Klebsormidium nitens</name>
    <name type="common">Green alga</name>
    <name type="synonym">Ulothrix nitens</name>
    <dbReference type="NCBI Taxonomy" id="105231"/>
    <lineage>
        <taxon>Eukaryota</taxon>
        <taxon>Viridiplantae</taxon>
        <taxon>Streptophyta</taxon>
        <taxon>Klebsormidiophyceae</taxon>
        <taxon>Klebsormidiales</taxon>
        <taxon>Klebsormidiaceae</taxon>
        <taxon>Klebsormidium</taxon>
    </lineage>
</organism>
<dbReference type="STRING" id="105231.A0A1Y1HSC8"/>
<feature type="compositionally biased region" description="Basic and acidic residues" evidence="2">
    <location>
        <begin position="303"/>
        <end position="314"/>
    </location>
</feature>
<dbReference type="GO" id="GO:0005525">
    <property type="term" value="F:GTP binding"/>
    <property type="evidence" value="ECO:0007669"/>
    <property type="project" value="InterPro"/>
</dbReference>
<dbReference type="SUPFAM" id="SSF52540">
    <property type="entry name" value="P-loop containing nucleoside triphosphate hydrolases"/>
    <property type="match status" value="1"/>
</dbReference>
<proteinExistence type="predicted"/>
<evidence type="ECO:0000313" key="6">
    <source>
        <dbReference type="Proteomes" id="UP000054558"/>
    </source>
</evidence>
<feature type="domain" description="Thiamine phosphate synthase/TenI" evidence="4">
    <location>
        <begin position="115"/>
        <end position="281"/>
    </location>
</feature>
<keyword evidence="1" id="KW-0175">Coiled coil</keyword>
<gene>
    <name evidence="5" type="ORF">KFL_000830170</name>
</gene>
<dbReference type="CDD" id="cd09912">
    <property type="entry name" value="DLP_2"/>
    <property type="match status" value="1"/>
</dbReference>
<dbReference type="Gene3D" id="3.40.50.300">
    <property type="entry name" value="P-loop containing nucleotide triphosphate hydrolases"/>
    <property type="match status" value="1"/>
</dbReference>
<dbReference type="InterPro" id="IPR005225">
    <property type="entry name" value="Small_GTP-bd"/>
</dbReference>
<dbReference type="InterPro" id="IPR051943">
    <property type="entry name" value="TRAFAC_Dynamin-like_GTPase"/>
</dbReference>
<dbReference type="InterPro" id="IPR027417">
    <property type="entry name" value="P-loop_NTPase"/>
</dbReference>
<dbReference type="Gene3D" id="3.20.20.70">
    <property type="entry name" value="Aldolase class I"/>
    <property type="match status" value="1"/>
</dbReference>
<reference evidence="5 6" key="1">
    <citation type="journal article" date="2014" name="Nat. Commun.">
        <title>Klebsormidium flaccidum genome reveals primary factors for plant terrestrial adaptation.</title>
        <authorList>
            <person name="Hori K."/>
            <person name="Maruyama F."/>
            <person name="Fujisawa T."/>
            <person name="Togashi T."/>
            <person name="Yamamoto N."/>
            <person name="Seo M."/>
            <person name="Sato S."/>
            <person name="Yamada T."/>
            <person name="Mori H."/>
            <person name="Tajima N."/>
            <person name="Moriyama T."/>
            <person name="Ikeuchi M."/>
            <person name="Watanabe M."/>
            <person name="Wada H."/>
            <person name="Kobayashi K."/>
            <person name="Saito M."/>
            <person name="Masuda T."/>
            <person name="Sasaki-Sekimoto Y."/>
            <person name="Mashiguchi K."/>
            <person name="Awai K."/>
            <person name="Shimojima M."/>
            <person name="Masuda S."/>
            <person name="Iwai M."/>
            <person name="Nobusawa T."/>
            <person name="Narise T."/>
            <person name="Kondo S."/>
            <person name="Saito H."/>
            <person name="Sato R."/>
            <person name="Murakawa M."/>
            <person name="Ihara Y."/>
            <person name="Oshima-Yamada Y."/>
            <person name="Ohtaka K."/>
            <person name="Satoh M."/>
            <person name="Sonobe K."/>
            <person name="Ishii M."/>
            <person name="Ohtani R."/>
            <person name="Kanamori-Sato M."/>
            <person name="Honoki R."/>
            <person name="Miyazaki D."/>
            <person name="Mochizuki H."/>
            <person name="Umetsu J."/>
            <person name="Higashi K."/>
            <person name="Shibata D."/>
            <person name="Kamiya Y."/>
            <person name="Sato N."/>
            <person name="Nakamura Y."/>
            <person name="Tabata S."/>
            <person name="Ida S."/>
            <person name="Kurokawa K."/>
            <person name="Ohta H."/>
        </authorList>
    </citation>
    <scope>NUCLEOTIDE SEQUENCE [LARGE SCALE GENOMIC DNA]</scope>
    <source>
        <strain evidence="5 6">NIES-2285</strain>
    </source>
</reference>
<feature type="coiled-coil region" evidence="1">
    <location>
        <begin position="867"/>
        <end position="938"/>
    </location>
</feature>
<sequence>MSLATAVHQACCLAAPVLPHQKKHNFGLPQTPCLLFNAFLGTRALRPRQLLLSKHCARQHWPRLAQCQAPRASAGNVGTDVEGGRALFRAEQRRAEVLLPAFVVSVSAGDVLTGGKTLTENVDEACAGGATMVLLTEEGDAAGGGGGGALYEAACVLQRVIRGRAQLLIAERADIAAAAGADGVLLSAQGLPTVVARRMLGGVSASEMGVLPLVGRVVATASEARTAAAEGADLLVLSPSPRQKEEAQDATRAGVGVPLVAIAKGNDATAVVGAGADGVVVSLIELEGGRQAVKDQLERVRAARSKGESAEGEKLATGGNGSVKKATKSPGLGQDLQLIDESGKLLIEEERTLLTRLRDLLEEATPEMSELSLLEDALEQLDQLFLLVIVGEFNSGKSSVINALLGAKFLKDGVVPTTNEITLLQHTGDGHAEGTERSERHPDGHVLRYLPASLLKQMSVVDTPGTNVILERQQRLTEEFVPRADLVLFVLSADRALTESEVSFLRYIRQWGKKVVFLLNKADLLSSEQELDEVTSFVANNAIRLLGVDSAPIYPVSARRALRAKLAAPSSPAGGPDPAHLTNSPDWTSSGFSALEDFIAGFLGGGAQGAERMRLKLDTPLGVGAALLAAARGIVAGEGERASEDLAALEAVQEQVAKFRAAMEKDAGAQREKSARAVAEAAKRAGRLVDRILTISNVSALGKYLLGSVQDDTAGMPVASRFQRDVADQAIADVKQVIDEHGTWLAANNARQISNYADFVRARWPGFSEDFEDQPGAQLVNYGGGDNPHGREALEEFNPSAAALVLDNEVREVVLGLAANTGGAGALAYGLTTVLPTTLEDLLALTVCSLLGYAGILTLPQKRGEVKKKVRRSSEKFAAEIEEAMRKDMEEELDRMASAVEELIAPYRQAALEEVARVNKVEAQLSEVDADLRTARSKVRRFGE</sequence>
<dbReference type="GO" id="GO:0009228">
    <property type="term" value="P:thiamine biosynthetic process"/>
    <property type="evidence" value="ECO:0007669"/>
    <property type="project" value="UniProtKB-KW"/>
</dbReference>
<dbReference type="OrthoDB" id="422720at2759"/>
<evidence type="ECO:0000256" key="2">
    <source>
        <dbReference type="SAM" id="MobiDB-lite"/>
    </source>
</evidence>
<feature type="compositionally biased region" description="Low complexity" evidence="2">
    <location>
        <begin position="567"/>
        <end position="579"/>
    </location>
</feature>
<evidence type="ECO:0000259" key="4">
    <source>
        <dbReference type="Pfam" id="PF02581"/>
    </source>
</evidence>
<evidence type="ECO:0000313" key="5">
    <source>
        <dbReference type="EMBL" id="GAQ81535.1"/>
    </source>
</evidence>
<dbReference type="GO" id="GO:0010027">
    <property type="term" value="P:thylakoid membrane organization"/>
    <property type="evidence" value="ECO:0000318"/>
    <property type="project" value="GO_Central"/>
</dbReference>
<dbReference type="NCBIfam" id="TIGR00231">
    <property type="entry name" value="small_GTP"/>
    <property type="match status" value="1"/>
</dbReference>
<dbReference type="PANTHER" id="PTHR43681:SF1">
    <property type="entry name" value="SARCALUMENIN"/>
    <property type="match status" value="1"/>
</dbReference>
<dbReference type="EMBL" id="DF237032">
    <property type="protein sequence ID" value="GAQ81535.1"/>
    <property type="molecule type" value="Genomic_DNA"/>
</dbReference>
<evidence type="ECO:0000256" key="1">
    <source>
        <dbReference type="SAM" id="Coils"/>
    </source>
</evidence>
<feature type="domain" description="G" evidence="3">
    <location>
        <begin position="388"/>
        <end position="521"/>
    </location>
</feature>
<dbReference type="Proteomes" id="UP000054558">
    <property type="component" value="Unassembled WGS sequence"/>
</dbReference>
<dbReference type="FunFam" id="3.40.50.300:FF:001052">
    <property type="entry name" value="Probable transmembrane GTPase FZO-like, chloroplastic"/>
    <property type="match status" value="1"/>
</dbReference>
<protein>
    <submittedName>
        <fullName evidence="5">Dynamin subfamily FZL</fullName>
    </submittedName>
</protein>
<feature type="region of interest" description="Disordered" evidence="2">
    <location>
        <begin position="303"/>
        <end position="329"/>
    </location>
</feature>
<dbReference type="InterPro" id="IPR022998">
    <property type="entry name" value="ThiamineP_synth_TenI"/>
</dbReference>
<dbReference type="GO" id="GO:0031969">
    <property type="term" value="C:chloroplast membrane"/>
    <property type="evidence" value="ECO:0000318"/>
    <property type="project" value="GO_Central"/>
</dbReference>
<dbReference type="Pfam" id="PF02581">
    <property type="entry name" value="TMP-TENI"/>
    <property type="match status" value="1"/>
</dbReference>
<keyword evidence="6" id="KW-1185">Reference proteome</keyword>
<evidence type="ECO:0000259" key="3">
    <source>
        <dbReference type="Pfam" id="PF01926"/>
    </source>
</evidence>
<dbReference type="AlphaFoldDB" id="A0A1Y1HSC8"/>
<name>A0A1Y1HSC8_KLENI</name>
<dbReference type="InterPro" id="IPR006073">
    <property type="entry name" value="GTP-bd"/>
</dbReference>
<dbReference type="Pfam" id="PF01926">
    <property type="entry name" value="MMR_HSR1"/>
    <property type="match status" value="1"/>
</dbReference>
<feature type="region of interest" description="Disordered" evidence="2">
    <location>
        <begin position="567"/>
        <end position="586"/>
    </location>
</feature>
<dbReference type="InterPro" id="IPR036206">
    <property type="entry name" value="ThiamineP_synth_sf"/>
</dbReference>
<dbReference type="SUPFAM" id="SSF51391">
    <property type="entry name" value="Thiamin phosphate synthase"/>
    <property type="match status" value="1"/>
</dbReference>